<feature type="domain" description="UEV" evidence="6">
    <location>
        <begin position="5"/>
        <end position="148"/>
    </location>
</feature>
<dbReference type="Proteomes" id="UP001318040">
    <property type="component" value="Chromosome 3"/>
</dbReference>
<dbReference type="GO" id="GO:0000813">
    <property type="term" value="C:ESCRT I complex"/>
    <property type="evidence" value="ECO:0007669"/>
    <property type="project" value="TreeGrafter"/>
</dbReference>
<dbReference type="GO" id="GO:0008270">
    <property type="term" value="F:zinc ion binding"/>
    <property type="evidence" value="ECO:0007669"/>
    <property type="project" value="UniProtKB-KW"/>
</dbReference>
<dbReference type="SMART" id="SM00184">
    <property type="entry name" value="RING"/>
    <property type="match status" value="1"/>
</dbReference>
<dbReference type="AlphaFoldDB" id="A0AAJ7XK31"/>
<evidence type="ECO:0000256" key="1">
    <source>
        <dbReference type="ARBA" id="ARBA00022723"/>
    </source>
</evidence>
<dbReference type="InterPro" id="IPR001841">
    <property type="entry name" value="Znf_RING"/>
</dbReference>
<sequence>MAFPTKKSVENLLTTCGYRYKDVTAKDAANLLGAYRDLRAGVDTCVFGDGSSKELVNISGTIPLHYKGNIYNIPVQLWLFDTHPYLPPYCFVKPTSSMLIKEGKHVGKDGRIYLPYLHEWKAHASDLLGLVQVMLAVFGEQPPLYSRSHSISVVIPPVARIYQNYPWYPVPNPPAEEQKELATAAHGMTTNSSAAGSGPFYPAPKPPVEERTAAAAAAHANKSTEEELRRLQDRHTCKVCMDNEVSVVFVPCGHLVACQECASSLAICPICRAAVREAVRTFMP</sequence>
<dbReference type="SUPFAM" id="SSF54495">
    <property type="entry name" value="UBC-like"/>
    <property type="match status" value="1"/>
</dbReference>
<dbReference type="Gene3D" id="3.10.110.10">
    <property type="entry name" value="Ubiquitin Conjugating Enzyme"/>
    <property type="match status" value="1"/>
</dbReference>
<dbReference type="InterPro" id="IPR052070">
    <property type="entry name" value="ESCRT-I_UEV_domain"/>
</dbReference>
<protein>
    <submittedName>
        <fullName evidence="8">Tumor susceptibility gene 101 protein-like</fullName>
    </submittedName>
</protein>
<dbReference type="SUPFAM" id="SSF57850">
    <property type="entry name" value="RING/U-box"/>
    <property type="match status" value="1"/>
</dbReference>
<dbReference type="PANTHER" id="PTHR23306:SF3">
    <property type="entry name" value="TUMOR SUPPRESSOR PROTEIN 101"/>
    <property type="match status" value="1"/>
</dbReference>
<dbReference type="Pfam" id="PF05743">
    <property type="entry name" value="UEV"/>
    <property type="match status" value="1"/>
</dbReference>
<dbReference type="PROSITE" id="PS50089">
    <property type="entry name" value="ZF_RING_2"/>
    <property type="match status" value="1"/>
</dbReference>
<dbReference type="InterPro" id="IPR016135">
    <property type="entry name" value="UBQ-conjugating_enzyme/RWD"/>
</dbReference>
<keyword evidence="1" id="KW-0479">Metal-binding</keyword>
<evidence type="ECO:0000259" key="5">
    <source>
        <dbReference type="PROSITE" id="PS50089"/>
    </source>
</evidence>
<keyword evidence="2 4" id="KW-0863">Zinc-finger</keyword>
<dbReference type="GO" id="GO:0043130">
    <property type="term" value="F:ubiquitin binding"/>
    <property type="evidence" value="ECO:0007669"/>
    <property type="project" value="TreeGrafter"/>
</dbReference>
<evidence type="ECO:0000259" key="6">
    <source>
        <dbReference type="PROSITE" id="PS51322"/>
    </source>
</evidence>
<keyword evidence="3" id="KW-0862">Zinc</keyword>
<dbReference type="Gene3D" id="1.10.533.10">
    <property type="entry name" value="Death Domain, Fas"/>
    <property type="match status" value="1"/>
</dbReference>
<dbReference type="CDD" id="cd11685">
    <property type="entry name" value="UEV_TSG101-like"/>
    <property type="match status" value="1"/>
</dbReference>
<evidence type="ECO:0000313" key="8">
    <source>
        <dbReference type="RefSeq" id="XP_032837245.1"/>
    </source>
</evidence>
<dbReference type="CDD" id="cd16713">
    <property type="entry name" value="RING-HC_BIRC2_3_7"/>
    <property type="match status" value="1"/>
</dbReference>
<evidence type="ECO:0000256" key="2">
    <source>
        <dbReference type="ARBA" id="ARBA00022771"/>
    </source>
</evidence>
<dbReference type="GO" id="GO:0015031">
    <property type="term" value="P:protein transport"/>
    <property type="evidence" value="ECO:0007669"/>
    <property type="project" value="InterPro"/>
</dbReference>
<evidence type="ECO:0000256" key="4">
    <source>
        <dbReference type="PROSITE-ProRule" id="PRU00175"/>
    </source>
</evidence>
<accession>A0AAJ7XK31</accession>
<dbReference type="Gene3D" id="1.10.1170.10">
    <property type="entry name" value="Inhibitor Of Apoptosis Protein (2mihbC-IAP-1), Chain A"/>
    <property type="match status" value="1"/>
</dbReference>
<dbReference type="PANTHER" id="PTHR23306">
    <property type="entry name" value="TUMOR SUSCEPTIBILITY GENE 101 PROTEIN-RELATED"/>
    <property type="match status" value="1"/>
</dbReference>
<proteinExistence type="predicted"/>
<evidence type="ECO:0000313" key="7">
    <source>
        <dbReference type="Proteomes" id="UP001318040"/>
    </source>
</evidence>
<dbReference type="KEGG" id="pmrn:116958627"/>
<gene>
    <name evidence="8" type="primary">LOC116958627</name>
</gene>
<dbReference type="RefSeq" id="XP_032837245.1">
    <property type="nucleotide sequence ID" value="XM_032981354.1"/>
</dbReference>
<reference evidence="8" key="1">
    <citation type="submission" date="2025-08" db="UniProtKB">
        <authorList>
            <consortium name="RefSeq"/>
        </authorList>
    </citation>
    <scope>IDENTIFICATION</scope>
    <source>
        <tissue evidence="8">Sperm</tissue>
    </source>
</reference>
<dbReference type="FunFam" id="3.30.40.10:FF:000184">
    <property type="entry name" value="Baculoviral IAP repeat containing 2"/>
    <property type="match status" value="1"/>
</dbReference>
<dbReference type="InterPro" id="IPR011029">
    <property type="entry name" value="DEATH-like_dom_sf"/>
</dbReference>
<keyword evidence="7" id="KW-1185">Reference proteome</keyword>
<evidence type="ECO:0000256" key="3">
    <source>
        <dbReference type="ARBA" id="ARBA00022833"/>
    </source>
</evidence>
<dbReference type="PROSITE" id="PS51322">
    <property type="entry name" value="UEV"/>
    <property type="match status" value="1"/>
</dbReference>
<feature type="domain" description="RING-type" evidence="5">
    <location>
        <begin position="237"/>
        <end position="272"/>
    </location>
</feature>
<name>A0AAJ7XK31_PETMA</name>
<dbReference type="InterPro" id="IPR008883">
    <property type="entry name" value="UEV_N"/>
</dbReference>
<dbReference type="Pfam" id="PF13920">
    <property type="entry name" value="zf-C3HC4_3"/>
    <property type="match status" value="1"/>
</dbReference>
<dbReference type="GO" id="GO:0008333">
    <property type="term" value="P:endosome to lysosome transport"/>
    <property type="evidence" value="ECO:0007669"/>
    <property type="project" value="TreeGrafter"/>
</dbReference>
<organism evidence="7 8">
    <name type="scientific">Petromyzon marinus</name>
    <name type="common">Sea lamprey</name>
    <dbReference type="NCBI Taxonomy" id="7757"/>
    <lineage>
        <taxon>Eukaryota</taxon>
        <taxon>Metazoa</taxon>
        <taxon>Chordata</taxon>
        <taxon>Craniata</taxon>
        <taxon>Vertebrata</taxon>
        <taxon>Cyclostomata</taxon>
        <taxon>Hyperoartia</taxon>
        <taxon>Petromyzontiformes</taxon>
        <taxon>Petromyzontidae</taxon>
        <taxon>Petromyzon</taxon>
    </lineage>
</organism>